<reference evidence="3" key="1">
    <citation type="submission" date="2025-08" db="UniProtKB">
        <authorList>
            <consortium name="RefSeq"/>
        </authorList>
    </citation>
    <scope>IDENTIFICATION</scope>
    <source>
        <tissue evidence="3">Young leaves</tissue>
    </source>
</reference>
<dbReference type="Proteomes" id="UP000504609">
    <property type="component" value="Unplaced"/>
</dbReference>
<dbReference type="KEGG" id="cmos:111457508"/>
<evidence type="ECO:0000313" key="2">
    <source>
        <dbReference type="Proteomes" id="UP000504609"/>
    </source>
</evidence>
<sequence>MEIAGEDGSKLVLREPVTTFGRGSGFACKDRTVSRRHILIKAKTSENSNGVPMEPRVSFEVIGKNPIWVRSGKNGEIRTFRSSEKGEMVPGESFCMGGQEPMWFQLNKIAEFEEGEKICSRSSDSDDIDVSGIDPVKEFGFLAKGHEFECYGNRVIRDAKKWDWFLDEWRKDSDDDEDYGRKQKSRVRGKRKKGANNDDEDWTDENEDAVEMITKTKKFQRPQYSTRSNDSNKTHKDQKKAAKSNKDYVEEDEDDETLGGFIVDDEVDNEELMDEDEDEEEFSDGEEDD</sequence>
<evidence type="ECO:0000313" key="3">
    <source>
        <dbReference type="RefSeq" id="XP_022955501.1"/>
    </source>
</evidence>
<feature type="compositionally biased region" description="Acidic residues" evidence="1">
    <location>
        <begin position="249"/>
        <end position="289"/>
    </location>
</feature>
<evidence type="ECO:0000256" key="1">
    <source>
        <dbReference type="SAM" id="MobiDB-lite"/>
    </source>
</evidence>
<dbReference type="GeneID" id="111457508"/>
<protein>
    <submittedName>
        <fullName evidence="3">Uncharacterized protein LOC111457508</fullName>
    </submittedName>
</protein>
<gene>
    <name evidence="3" type="primary">LOC111457508</name>
</gene>
<dbReference type="RefSeq" id="XP_022955501.1">
    <property type="nucleotide sequence ID" value="XM_023099733.1"/>
</dbReference>
<proteinExistence type="predicted"/>
<dbReference type="SUPFAM" id="SSF49879">
    <property type="entry name" value="SMAD/FHA domain"/>
    <property type="match status" value="1"/>
</dbReference>
<dbReference type="PANTHER" id="PTHR37733:SF1">
    <property type="entry name" value="SMAD_FHA DOMAIN-CONTAINING PROTEIN"/>
    <property type="match status" value="1"/>
</dbReference>
<organism evidence="2 3">
    <name type="scientific">Cucurbita moschata</name>
    <name type="common">Winter crookneck squash</name>
    <name type="synonym">Cucurbita pepo var. moschata</name>
    <dbReference type="NCBI Taxonomy" id="3662"/>
    <lineage>
        <taxon>Eukaryota</taxon>
        <taxon>Viridiplantae</taxon>
        <taxon>Streptophyta</taxon>
        <taxon>Embryophyta</taxon>
        <taxon>Tracheophyta</taxon>
        <taxon>Spermatophyta</taxon>
        <taxon>Magnoliopsida</taxon>
        <taxon>eudicotyledons</taxon>
        <taxon>Gunneridae</taxon>
        <taxon>Pentapetalae</taxon>
        <taxon>rosids</taxon>
        <taxon>fabids</taxon>
        <taxon>Cucurbitales</taxon>
        <taxon>Cucurbitaceae</taxon>
        <taxon>Cucurbiteae</taxon>
        <taxon>Cucurbita</taxon>
    </lineage>
</organism>
<feature type="region of interest" description="Disordered" evidence="1">
    <location>
        <begin position="173"/>
        <end position="289"/>
    </location>
</feature>
<name>A0A6J1GTX9_CUCMO</name>
<feature type="compositionally biased region" description="Basic residues" evidence="1">
    <location>
        <begin position="182"/>
        <end position="194"/>
    </location>
</feature>
<feature type="compositionally biased region" description="Acidic residues" evidence="1">
    <location>
        <begin position="197"/>
        <end position="210"/>
    </location>
</feature>
<accession>A0A6J1GTX9</accession>
<dbReference type="InterPro" id="IPR008984">
    <property type="entry name" value="SMAD_FHA_dom_sf"/>
</dbReference>
<dbReference type="CDD" id="cd22671">
    <property type="entry name" value="FHA_APTX-like"/>
    <property type="match status" value="1"/>
</dbReference>
<dbReference type="PANTHER" id="PTHR37733">
    <property type="entry name" value="SMAD/FHA DOMAIN-CONTAINING PROTEIN"/>
    <property type="match status" value="1"/>
</dbReference>
<keyword evidence="2" id="KW-1185">Reference proteome</keyword>
<dbReference type="Gene3D" id="2.60.200.20">
    <property type="match status" value="1"/>
</dbReference>
<dbReference type="AlphaFoldDB" id="A0A6J1GTX9"/>